<keyword evidence="3" id="KW-0378">Hydrolase</keyword>
<dbReference type="PANTHER" id="PTHR43114:SF6">
    <property type="entry name" value="ADENINE DEAMINASE"/>
    <property type="match status" value="1"/>
</dbReference>
<protein>
    <recommendedName>
        <fullName evidence="6">Adenosine deaminase domain-containing protein</fullName>
    </recommendedName>
</protein>
<keyword evidence="4" id="KW-0862">Zinc</keyword>
<dbReference type="InterPro" id="IPR006330">
    <property type="entry name" value="Ado/ade_deaminase"/>
</dbReference>
<evidence type="ECO:0000259" key="6">
    <source>
        <dbReference type="Pfam" id="PF00962"/>
    </source>
</evidence>
<dbReference type="GO" id="GO:0005829">
    <property type="term" value="C:cytosol"/>
    <property type="evidence" value="ECO:0007669"/>
    <property type="project" value="TreeGrafter"/>
</dbReference>
<dbReference type="AlphaFoldDB" id="A0A6C0LWB1"/>
<keyword evidence="5" id="KW-0472">Membrane</keyword>
<dbReference type="EMBL" id="MN740564">
    <property type="protein sequence ID" value="QHU33844.1"/>
    <property type="molecule type" value="Genomic_DNA"/>
</dbReference>
<dbReference type="Gene3D" id="3.20.20.140">
    <property type="entry name" value="Metal-dependent hydrolases"/>
    <property type="match status" value="1"/>
</dbReference>
<dbReference type="Pfam" id="PF00962">
    <property type="entry name" value="A_deaminase"/>
    <property type="match status" value="1"/>
</dbReference>
<keyword evidence="5" id="KW-1133">Transmembrane helix</keyword>
<comment type="cofactor">
    <cofactor evidence="1">
        <name>Zn(2+)</name>
        <dbReference type="ChEBI" id="CHEBI:29105"/>
    </cofactor>
</comment>
<feature type="domain" description="Adenosine deaminase" evidence="6">
    <location>
        <begin position="42"/>
        <end position="413"/>
    </location>
</feature>
<evidence type="ECO:0000256" key="1">
    <source>
        <dbReference type="ARBA" id="ARBA00001947"/>
    </source>
</evidence>
<dbReference type="InterPro" id="IPR001365">
    <property type="entry name" value="A_deaminase_dom"/>
</dbReference>
<dbReference type="GO" id="GO:0006146">
    <property type="term" value="P:adenine catabolic process"/>
    <property type="evidence" value="ECO:0007669"/>
    <property type="project" value="TreeGrafter"/>
</dbReference>
<keyword evidence="2" id="KW-0479">Metal-binding</keyword>
<dbReference type="GO" id="GO:0000034">
    <property type="term" value="F:adenine deaminase activity"/>
    <property type="evidence" value="ECO:0007669"/>
    <property type="project" value="TreeGrafter"/>
</dbReference>
<evidence type="ECO:0000256" key="3">
    <source>
        <dbReference type="ARBA" id="ARBA00022801"/>
    </source>
</evidence>
<dbReference type="SUPFAM" id="SSF51556">
    <property type="entry name" value="Metallo-dependent hydrolases"/>
    <property type="match status" value="1"/>
</dbReference>
<proteinExistence type="predicted"/>
<keyword evidence="5" id="KW-0812">Transmembrane</keyword>
<name>A0A6C0LWB1_9ZZZZ</name>
<accession>A0A6C0LWB1</accession>
<dbReference type="NCBIfam" id="TIGR01430">
    <property type="entry name" value="aden_deam"/>
    <property type="match status" value="1"/>
</dbReference>
<feature type="transmembrane region" description="Helical" evidence="5">
    <location>
        <begin position="5"/>
        <end position="23"/>
    </location>
</feature>
<sequence length="431" mass="48350">MNTIIVIYCIIVLCIGIGCYMYYTRNTVVLSEKMNTFLEGMPKTALHMHLEGSLEPEMAYANAVEYNMIPLEVPNASGGTTTVNTLDELKKVYQFDDLISFLNIYNLLATTLKDKKDFTALASAYCDKALSENIQHAEIFFDPQTHTARGLDFDDVVDGIQEGLEKGRVKGLSIQLICSFLRDHTVGSEEKEDTDSTDPSAWHTVKQAVKYNQKTTTKPSFVIVGMGLDNNEVGYPPKLFKEVFEYGRLNGMFGVAHGGEEGPPEYIWECINQLECIRIDHGVRTIEDPLLTAYMSTPQNTNEIINHFGSSHLIPITVCPLSNYKLDVFTDPEMTNIVEMLDLGIMVTVNSDDPAYFGGYVTDNYKFLMTSLDNKVAKGRAIDLSDIRRIVINGFYASVIPLEKKLAYIETVNSYFLVTPGDLYTDFVSNY</sequence>
<dbReference type="GO" id="GO:0046872">
    <property type="term" value="F:metal ion binding"/>
    <property type="evidence" value="ECO:0007669"/>
    <property type="project" value="UniProtKB-KW"/>
</dbReference>
<evidence type="ECO:0000313" key="7">
    <source>
        <dbReference type="EMBL" id="QHU33844.1"/>
    </source>
</evidence>
<dbReference type="InterPro" id="IPR032466">
    <property type="entry name" value="Metal_Hydrolase"/>
</dbReference>
<evidence type="ECO:0000256" key="5">
    <source>
        <dbReference type="SAM" id="Phobius"/>
    </source>
</evidence>
<dbReference type="GO" id="GO:0043103">
    <property type="term" value="P:hypoxanthine salvage"/>
    <property type="evidence" value="ECO:0007669"/>
    <property type="project" value="TreeGrafter"/>
</dbReference>
<evidence type="ECO:0000256" key="2">
    <source>
        <dbReference type="ARBA" id="ARBA00022723"/>
    </source>
</evidence>
<dbReference type="PANTHER" id="PTHR43114">
    <property type="entry name" value="ADENINE DEAMINASE"/>
    <property type="match status" value="1"/>
</dbReference>
<evidence type="ECO:0000256" key="4">
    <source>
        <dbReference type="ARBA" id="ARBA00022833"/>
    </source>
</evidence>
<reference evidence="7" key="1">
    <citation type="journal article" date="2020" name="Nature">
        <title>Giant virus diversity and host interactions through global metagenomics.</title>
        <authorList>
            <person name="Schulz F."/>
            <person name="Roux S."/>
            <person name="Paez-Espino D."/>
            <person name="Jungbluth S."/>
            <person name="Walsh D.A."/>
            <person name="Denef V.J."/>
            <person name="McMahon K.D."/>
            <person name="Konstantinidis K.T."/>
            <person name="Eloe-Fadrosh E.A."/>
            <person name="Kyrpides N.C."/>
            <person name="Woyke T."/>
        </authorList>
    </citation>
    <scope>NUCLEOTIDE SEQUENCE</scope>
    <source>
        <strain evidence="7">GVMAG-S-1016704-142</strain>
    </source>
</reference>
<organism evidence="7">
    <name type="scientific">viral metagenome</name>
    <dbReference type="NCBI Taxonomy" id="1070528"/>
    <lineage>
        <taxon>unclassified sequences</taxon>
        <taxon>metagenomes</taxon>
        <taxon>organismal metagenomes</taxon>
    </lineage>
</organism>